<evidence type="ECO:0000256" key="1">
    <source>
        <dbReference type="SAM" id="MobiDB-lite"/>
    </source>
</evidence>
<feature type="compositionally biased region" description="Basic residues" evidence="1">
    <location>
        <begin position="1"/>
        <end position="11"/>
    </location>
</feature>
<evidence type="ECO:0000313" key="3">
    <source>
        <dbReference type="EMBL" id="GBP61514.1"/>
    </source>
</evidence>
<dbReference type="EMBL" id="BGZK01000816">
    <property type="protein sequence ID" value="GBP61514.1"/>
    <property type="molecule type" value="Genomic_DNA"/>
</dbReference>
<feature type="compositionally biased region" description="Basic and acidic residues" evidence="1">
    <location>
        <begin position="12"/>
        <end position="22"/>
    </location>
</feature>
<accession>A0A4C1XGD7</accession>
<feature type="transmembrane region" description="Helical" evidence="2">
    <location>
        <begin position="29"/>
        <end position="47"/>
    </location>
</feature>
<reference evidence="3 4" key="1">
    <citation type="journal article" date="2019" name="Commun. Biol.">
        <title>The bagworm genome reveals a unique fibroin gene that provides high tensile strength.</title>
        <authorList>
            <person name="Kono N."/>
            <person name="Nakamura H."/>
            <person name="Ohtoshi R."/>
            <person name="Tomita M."/>
            <person name="Numata K."/>
            <person name="Arakawa K."/>
        </authorList>
    </citation>
    <scope>NUCLEOTIDE SEQUENCE [LARGE SCALE GENOMIC DNA]</scope>
</reference>
<protein>
    <submittedName>
        <fullName evidence="3">Uncharacterized protein</fullName>
    </submittedName>
</protein>
<dbReference type="Proteomes" id="UP000299102">
    <property type="component" value="Unassembled WGS sequence"/>
</dbReference>
<organism evidence="3 4">
    <name type="scientific">Eumeta variegata</name>
    <name type="common">Bagworm moth</name>
    <name type="synonym">Eumeta japonica</name>
    <dbReference type="NCBI Taxonomy" id="151549"/>
    <lineage>
        <taxon>Eukaryota</taxon>
        <taxon>Metazoa</taxon>
        <taxon>Ecdysozoa</taxon>
        <taxon>Arthropoda</taxon>
        <taxon>Hexapoda</taxon>
        <taxon>Insecta</taxon>
        <taxon>Pterygota</taxon>
        <taxon>Neoptera</taxon>
        <taxon>Endopterygota</taxon>
        <taxon>Lepidoptera</taxon>
        <taxon>Glossata</taxon>
        <taxon>Ditrysia</taxon>
        <taxon>Tineoidea</taxon>
        <taxon>Psychidae</taxon>
        <taxon>Oiketicinae</taxon>
        <taxon>Eumeta</taxon>
    </lineage>
</organism>
<sequence length="111" mass="12389">MRLRARGRTARRSADDGARRSGLEASSTYLLLLTVVTYGPTAFLFQIEGLLPWPYARPDRVRAQLMFSRVDVTTLESELSVYLPFMKASVPVPGPRAPSVSARARVSFKPY</sequence>
<gene>
    <name evidence="3" type="ORF">EVAR_43984_1</name>
</gene>
<proteinExistence type="predicted"/>
<name>A0A4C1XGD7_EUMVA</name>
<keyword evidence="2" id="KW-0472">Membrane</keyword>
<dbReference type="AlphaFoldDB" id="A0A4C1XGD7"/>
<keyword evidence="4" id="KW-1185">Reference proteome</keyword>
<feature type="region of interest" description="Disordered" evidence="1">
    <location>
        <begin position="1"/>
        <end position="22"/>
    </location>
</feature>
<evidence type="ECO:0000313" key="4">
    <source>
        <dbReference type="Proteomes" id="UP000299102"/>
    </source>
</evidence>
<keyword evidence="2" id="KW-1133">Transmembrane helix</keyword>
<evidence type="ECO:0000256" key="2">
    <source>
        <dbReference type="SAM" id="Phobius"/>
    </source>
</evidence>
<keyword evidence="2" id="KW-0812">Transmembrane</keyword>
<comment type="caution">
    <text evidence="3">The sequence shown here is derived from an EMBL/GenBank/DDBJ whole genome shotgun (WGS) entry which is preliminary data.</text>
</comment>